<protein>
    <submittedName>
        <fullName evidence="2">7130_t:CDS:1</fullName>
    </submittedName>
</protein>
<evidence type="ECO:0000313" key="3">
    <source>
        <dbReference type="Proteomes" id="UP000789508"/>
    </source>
</evidence>
<dbReference type="AlphaFoldDB" id="A0A9N9FER9"/>
<dbReference type="Proteomes" id="UP000789508">
    <property type="component" value="Unassembled WGS sequence"/>
</dbReference>
<evidence type="ECO:0000256" key="1">
    <source>
        <dbReference type="SAM" id="MobiDB-lite"/>
    </source>
</evidence>
<accession>A0A9N9FER9</accession>
<feature type="region of interest" description="Disordered" evidence="1">
    <location>
        <begin position="37"/>
        <end position="58"/>
    </location>
</feature>
<sequence length="58" mass="7075">MYEVVFWKRRGGDEANDNDTDKITRYEDTNERKEFQVKSRFNGTRFDTKKKPKKKLTK</sequence>
<name>A0A9N9FER9_9GLOM</name>
<comment type="caution">
    <text evidence="2">The sequence shown here is derived from an EMBL/GenBank/DDBJ whole genome shotgun (WGS) entry which is preliminary data.</text>
</comment>
<keyword evidence="3" id="KW-1185">Reference proteome</keyword>
<organism evidence="2 3">
    <name type="scientific">Ambispora leptoticha</name>
    <dbReference type="NCBI Taxonomy" id="144679"/>
    <lineage>
        <taxon>Eukaryota</taxon>
        <taxon>Fungi</taxon>
        <taxon>Fungi incertae sedis</taxon>
        <taxon>Mucoromycota</taxon>
        <taxon>Glomeromycotina</taxon>
        <taxon>Glomeromycetes</taxon>
        <taxon>Archaeosporales</taxon>
        <taxon>Ambisporaceae</taxon>
        <taxon>Ambispora</taxon>
    </lineage>
</organism>
<gene>
    <name evidence="2" type="ORF">ALEPTO_LOCUS4912</name>
</gene>
<evidence type="ECO:0000313" key="2">
    <source>
        <dbReference type="EMBL" id="CAG8530497.1"/>
    </source>
</evidence>
<dbReference type="EMBL" id="CAJVPS010001238">
    <property type="protein sequence ID" value="CAG8530497.1"/>
    <property type="molecule type" value="Genomic_DNA"/>
</dbReference>
<proteinExistence type="predicted"/>
<reference evidence="2" key="1">
    <citation type="submission" date="2021-06" db="EMBL/GenBank/DDBJ databases">
        <authorList>
            <person name="Kallberg Y."/>
            <person name="Tangrot J."/>
            <person name="Rosling A."/>
        </authorList>
    </citation>
    <scope>NUCLEOTIDE SEQUENCE</scope>
    <source>
        <strain evidence="2">FL130A</strain>
    </source>
</reference>
<feature type="compositionally biased region" description="Basic residues" evidence="1">
    <location>
        <begin position="48"/>
        <end position="58"/>
    </location>
</feature>